<evidence type="ECO:0000313" key="2">
    <source>
        <dbReference type="Proteomes" id="UP001519272"/>
    </source>
</evidence>
<dbReference type="EMBL" id="JAGGKG010000017">
    <property type="protein sequence ID" value="MBP1906687.1"/>
    <property type="molecule type" value="Genomic_DNA"/>
</dbReference>
<dbReference type="RefSeq" id="WP_210090279.1">
    <property type="nucleotide sequence ID" value="NZ_JAGGKG010000017.1"/>
</dbReference>
<proteinExistence type="predicted"/>
<reference evidence="1 2" key="1">
    <citation type="submission" date="2021-03" db="EMBL/GenBank/DDBJ databases">
        <title>Genomic Encyclopedia of Type Strains, Phase IV (KMG-IV): sequencing the most valuable type-strain genomes for metagenomic binning, comparative biology and taxonomic classification.</title>
        <authorList>
            <person name="Goeker M."/>
        </authorList>
    </citation>
    <scope>NUCLEOTIDE SEQUENCE [LARGE SCALE GENOMIC DNA]</scope>
    <source>
        <strain evidence="1 2">DSM 14349</strain>
    </source>
</reference>
<dbReference type="Gene3D" id="2.60.200.60">
    <property type="match status" value="1"/>
</dbReference>
<organism evidence="1 2">
    <name type="scientific">Paenibacillus turicensis</name>
    <dbReference type="NCBI Taxonomy" id="160487"/>
    <lineage>
        <taxon>Bacteria</taxon>
        <taxon>Bacillati</taxon>
        <taxon>Bacillota</taxon>
        <taxon>Bacilli</taxon>
        <taxon>Bacillales</taxon>
        <taxon>Paenibacillaceae</taxon>
        <taxon>Paenibacillus</taxon>
    </lineage>
</organism>
<evidence type="ECO:0000313" key="1">
    <source>
        <dbReference type="EMBL" id="MBP1906687.1"/>
    </source>
</evidence>
<comment type="caution">
    <text evidence="1">The sequence shown here is derived from an EMBL/GenBank/DDBJ whole genome shotgun (WGS) entry which is preliminary data.</text>
</comment>
<gene>
    <name evidence="1" type="ORF">J2Z32_003351</name>
</gene>
<accession>A0ABS4FVU7</accession>
<protein>
    <submittedName>
        <fullName evidence="1">Zn-binding protein involved in type VI secretion</fullName>
    </submittedName>
</protein>
<sequence length="129" mass="13894">MVYVEEYIDGYYDDGSPHYTTTTWYSDAIITGTVSSNHNMKIQGVSVAVKDDKTEESWVADPIPFAHYGGTITNIFPASSDTGRGKILTGSSTANLDGQPIALIGSQVETCLGTITTIETGNTKMNFTK</sequence>
<name>A0ABS4FVU7_9BACL</name>
<dbReference type="Proteomes" id="UP001519272">
    <property type="component" value="Unassembled WGS sequence"/>
</dbReference>
<keyword evidence="2" id="KW-1185">Reference proteome</keyword>